<reference evidence="2 3" key="1">
    <citation type="journal article" date="2023" name="Antonie Van Leeuwenhoek">
        <title>Mesoterricola silvestris gen. nov., sp. nov., Mesoterricola sediminis sp. nov., Geothrix oryzae sp. nov., Geothrix edaphica sp. nov., Geothrix rubra sp. nov., and Geothrix limicola sp. nov., six novel members of Acidobacteriota isolated from soils.</title>
        <authorList>
            <person name="Itoh H."/>
            <person name="Sugisawa Y."/>
            <person name="Mise K."/>
            <person name="Xu Z."/>
            <person name="Kuniyasu M."/>
            <person name="Ushijima N."/>
            <person name="Kawano K."/>
            <person name="Kobayashi E."/>
            <person name="Shiratori Y."/>
            <person name="Masuda Y."/>
            <person name="Senoo K."/>
        </authorList>
    </citation>
    <scope>NUCLEOTIDE SEQUENCE [LARGE SCALE GENOMIC DNA]</scope>
    <source>
        <strain evidence="2 3">Red804</strain>
    </source>
</reference>
<evidence type="ECO:0000313" key="2">
    <source>
        <dbReference type="EMBL" id="GLH72343.1"/>
    </source>
</evidence>
<dbReference type="Gene3D" id="2.40.50.180">
    <property type="entry name" value="CheA-289, Domain 4"/>
    <property type="match status" value="1"/>
</dbReference>
<dbReference type="RefSeq" id="WP_285570773.1">
    <property type="nucleotide sequence ID" value="NZ_BSDE01000001.1"/>
</dbReference>
<comment type="caution">
    <text evidence="2">The sequence shown here is derived from an EMBL/GenBank/DDBJ whole genome shotgun (WGS) entry which is preliminary data.</text>
</comment>
<sequence>MSEPVTEQGTWLHVKAAGMDLLLSTQDLREVVAHSPVAPLPGRPRGIDGVVIYQGEFLPVLAWKDLPGCEGSKAGPAAAMAVLRPRLGIPLDRLIGTMKVPLNTLKEADENDPAISWIAGVCEVEGQSFRVLDGDRLVALLRRFRGDR</sequence>
<dbReference type="Pfam" id="PF01584">
    <property type="entry name" value="CheW"/>
    <property type="match status" value="1"/>
</dbReference>
<organism evidence="2 3">
    <name type="scientific">Geothrix limicola</name>
    <dbReference type="NCBI Taxonomy" id="2927978"/>
    <lineage>
        <taxon>Bacteria</taxon>
        <taxon>Pseudomonadati</taxon>
        <taxon>Acidobacteriota</taxon>
        <taxon>Holophagae</taxon>
        <taxon>Holophagales</taxon>
        <taxon>Holophagaceae</taxon>
        <taxon>Geothrix</taxon>
    </lineage>
</organism>
<dbReference type="InterPro" id="IPR002545">
    <property type="entry name" value="CheW-lke_dom"/>
</dbReference>
<dbReference type="EMBL" id="BSDE01000001">
    <property type="protein sequence ID" value="GLH72343.1"/>
    <property type="molecule type" value="Genomic_DNA"/>
</dbReference>
<gene>
    <name evidence="2" type="ORF">GETHLI_08450</name>
</gene>
<protein>
    <recommendedName>
        <fullName evidence="1">CheW-like domain-containing protein</fullName>
    </recommendedName>
</protein>
<dbReference type="SUPFAM" id="SSF50341">
    <property type="entry name" value="CheW-like"/>
    <property type="match status" value="1"/>
</dbReference>
<evidence type="ECO:0000259" key="1">
    <source>
        <dbReference type="PROSITE" id="PS50851"/>
    </source>
</evidence>
<dbReference type="Proteomes" id="UP001165069">
    <property type="component" value="Unassembled WGS sequence"/>
</dbReference>
<evidence type="ECO:0000313" key="3">
    <source>
        <dbReference type="Proteomes" id="UP001165069"/>
    </source>
</evidence>
<dbReference type="InterPro" id="IPR036061">
    <property type="entry name" value="CheW-like_dom_sf"/>
</dbReference>
<dbReference type="Gene3D" id="2.30.30.40">
    <property type="entry name" value="SH3 Domains"/>
    <property type="match status" value="1"/>
</dbReference>
<name>A0ABQ5QD76_9BACT</name>
<dbReference type="PROSITE" id="PS50851">
    <property type="entry name" value="CHEW"/>
    <property type="match status" value="1"/>
</dbReference>
<feature type="domain" description="CheW-like" evidence="1">
    <location>
        <begin position="8"/>
        <end position="143"/>
    </location>
</feature>
<proteinExistence type="predicted"/>
<accession>A0ABQ5QD76</accession>
<keyword evidence="3" id="KW-1185">Reference proteome</keyword>